<accession>A0A937IAW6</accession>
<gene>
    <name evidence="1" type="ORF">ISQ64_00315</name>
</gene>
<organism evidence="1 2">
    <name type="scientific">SAR86 cluster bacterium</name>
    <dbReference type="NCBI Taxonomy" id="2030880"/>
    <lineage>
        <taxon>Bacteria</taxon>
        <taxon>Pseudomonadati</taxon>
        <taxon>Pseudomonadota</taxon>
        <taxon>Gammaproteobacteria</taxon>
        <taxon>SAR86 cluster</taxon>
    </lineage>
</organism>
<name>A0A937IAW6_9GAMM</name>
<evidence type="ECO:0000313" key="2">
    <source>
        <dbReference type="Proteomes" id="UP000711391"/>
    </source>
</evidence>
<proteinExistence type="predicted"/>
<sequence length="131" mass="15309">MKIIISLFILVNSLQLMGESAHTLKEGDIWVLEARSNRLSSDSKVLYHMPNDAYHTQNARDFNDWDIFSIVDSRDIERLNKGDSIQLIDSAYNKKVYKVKLLSGYNKNKIFYVITDDLLTYYKPKEDIKNE</sequence>
<reference evidence="1" key="1">
    <citation type="submission" date="2020-10" db="EMBL/GenBank/DDBJ databases">
        <title>Microbiome of the Black Sea water column analyzed by genome centric metagenomics.</title>
        <authorList>
            <person name="Cabello-Yeves P.J."/>
            <person name="Callieri C."/>
            <person name="Picazo A."/>
            <person name="Mehrshad M."/>
            <person name="Haro-Moreno J.M."/>
            <person name="Roda-Garcia J."/>
            <person name="Dzembekova N."/>
            <person name="Slabakova V."/>
            <person name="Slabakova N."/>
            <person name="Moncheva S."/>
            <person name="Rodriguez-Valera F."/>
        </authorList>
    </citation>
    <scope>NUCLEOTIDE SEQUENCE</scope>
    <source>
        <strain evidence="1">BS307-5m-G50</strain>
    </source>
</reference>
<dbReference type="AlphaFoldDB" id="A0A937IAW6"/>
<dbReference type="Proteomes" id="UP000711391">
    <property type="component" value="Unassembled WGS sequence"/>
</dbReference>
<evidence type="ECO:0000313" key="1">
    <source>
        <dbReference type="EMBL" id="MBL6817833.1"/>
    </source>
</evidence>
<comment type="caution">
    <text evidence="1">The sequence shown here is derived from an EMBL/GenBank/DDBJ whole genome shotgun (WGS) entry which is preliminary data.</text>
</comment>
<protein>
    <submittedName>
        <fullName evidence="1">Uncharacterized protein</fullName>
    </submittedName>
</protein>
<dbReference type="EMBL" id="JADHQD010000001">
    <property type="protein sequence ID" value="MBL6817833.1"/>
    <property type="molecule type" value="Genomic_DNA"/>
</dbReference>